<evidence type="ECO:0000256" key="1">
    <source>
        <dbReference type="ARBA" id="ARBA00022679"/>
    </source>
</evidence>
<dbReference type="RefSeq" id="WP_319987771.1">
    <property type="nucleotide sequence ID" value="NZ_JAXAVV010000018.1"/>
</dbReference>
<dbReference type="SUPFAM" id="SSF110857">
    <property type="entry name" value="Gamma-glutamyl cyclotransferase-like"/>
    <property type="match status" value="1"/>
</dbReference>
<reference evidence="4 5" key="1">
    <citation type="submission" date="2023-11" db="EMBL/GenBank/DDBJ databases">
        <title>Lentzea sokolovensis, sp. nov., Lentzea kristufkii, sp. nov., and Lentzea miocenensis, sp. nov., rare actinobacteria from Sokolov Coal Basin, Miocene lacustrine sediment, Czech Republic.</title>
        <authorList>
            <person name="Lara A."/>
            <person name="Kotroba L."/>
            <person name="Nouioui I."/>
            <person name="Neumann-Schaal M."/>
            <person name="Mast Y."/>
            <person name="Chronakova A."/>
        </authorList>
    </citation>
    <scope>NUCLEOTIDE SEQUENCE [LARGE SCALE GENOMIC DNA]</scope>
    <source>
        <strain evidence="4 5">BCCO 10_0798</strain>
    </source>
</reference>
<dbReference type="PANTHER" id="PTHR31544">
    <property type="entry name" value="AIG2-LIKE PROTEIN D"/>
    <property type="match status" value="1"/>
</dbReference>
<comment type="caution">
    <text evidence="4">The sequence shown here is derived from an EMBL/GenBank/DDBJ whole genome shotgun (WGS) entry which is preliminary data.</text>
</comment>
<evidence type="ECO:0000313" key="5">
    <source>
        <dbReference type="Proteomes" id="UP001271792"/>
    </source>
</evidence>
<keyword evidence="1" id="KW-0808">Transferase</keyword>
<organism evidence="4 5">
    <name type="scientific">Lentzea kristufekii</name>
    <dbReference type="NCBI Taxonomy" id="3095430"/>
    <lineage>
        <taxon>Bacteria</taxon>
        <taxon>Bacillati</taxon>
        <taxon>Actinomycetota</taxon>
        <taxon>Actinomycetes</taxon>
        <taxon>Pseudonocardiales</taxon>
        <taxon>Pseudonocardiaceae</taxon>
        <taxon>Lentzea</taxon>
    </lineage>
</organism>
<name>A0ABU4U1H0_9PSEU</name>
<reference evidence="4 5" key="2">
    <citation type="submission" date="2023-11" db="EMBL/GenBank/DDBJ databases">
        <authorList>
            <person name="Lara A.C."/>
            <person name="Chronakova A."/>
        </authorList>
    </citation>
    <scope>NUCLEOTIDE SEQUENCE [LARGE SCALE GENOMIC DNA]</scope>
    <source>
        <strain evidence="4 5">BCCO 10_0798</strain>
    </source>
</reference>
<dbReference type="InterPro" id="IPR036568">
    <property type="entry name" value="GGCT-like_sf"/>
</dbReference>
<gene>
    <name evidence="4" type="ORF">SK571_31750</name>
</gene>
<protein>
    <recommendedName>
        <fullName evidence="2">Putative gamma-glutamylcyclotransferase</fullName>
    </recommendedName>
</protein>
<keyword evidence="5" id="KW-1185">Reference proteome</keyword>
<accession>A0ABU4U1H0</accession>
<evidence type="ECO:0000259" key="3">
    <source>
        <dbReference type="Pfam" id="PF06094"/>
    </source>
</evidence>
<sequence>MTVATEGNRLSCRPDVLFAYGSLTFPEVLQVLLGRVPELVTAKASGWRIAALRDRPFPVLVPGDGAAEGVLILGLTHDEWRILDAFEAPSYELRELDLDVGRGWTYIAGAQADAEWGILSLDWTRDSFDLPPYLRRCTEWRQRLTI</sequence>
<dbReference type="Gene3D" id="3.10.490.10">
    <property type="entry name" value="Gamma-glutamyl cyclotransferase-like"/>
    <property type="match status" value="1"/>
</dbReference>
<proteinExistence type="predicted"/>
<dbReference type="InterPro" id="IPR009288">
    <property type="entry name" value="AIG2-like_dom"/>
</dbReference>
<dbReference type="InterPro" id="IPR013024">
    <property type="entry name" value="GGCT-like"/>
</dbReference>
<dbReference type="InterPro" id="IPR045038">
    <property type="entry name" value="AIG2-like"/>
</dbReference>
<feature type="domain" description="Gamma-glutamylcyclotransferase AIG2-like" evidence="3">
    <location>
        <begin position="17"/>
        <end position="124"/>
    </location>
</feature>
<dbReference type="CDD" id="cd06661">
    <property type="entry name" value="GGCT_like"/>
    <property type="match status" value="1"/>
</dbReference>
<dbReference type="Proteomes" id="UP001271792">
    <property type="component" value="Unassembled WGS sequence"/>
</dbReference>
<evidence type="ECO:0000256" key="2">
    <source>
        <dbReference type="ARBA" id="ARBA00030602"/>
    </source>
</evidence>
<evidence type="ECO:0000313" key="4">
    <source>
        <dbReference type="EMBL" id="MDX8053967.1"/>
    </source>
</evidence>
<dbReference type="Pfam" id="PF06094">
    <property type="entry name" value="GGACT"/>
    <property type="match status" value="1"/>
</dbReference>
<dbReference type="EMBL" id="JAXAVV010000018">
    <property type="protein sequence ID" value="MDX8053967.1"/>
    <property type="molecule type" value="Genomic_DNA"/>
</dbReference>
<dbReference type="PANTHER" id="PTHR31544:SF2">
    <property type="entry name" value="AIG2-LIKE PROTEIN D"/>
    <property type="match status" value="1"/>
</dbReference>